<dbReference type="EMBL" id="GECU01023978">
    <property type="protein sequence ID" value="JAS83728.1"/>
    <property type="molecule type" value="Transcribed_RNA"/>
</dbReference>
<dbReference type="Gene3D" id="1.20.1250.20">
    <property type="entry name" value="MFS general substrate transporter like domains"/>
    <property type="match status" value="1"/>
</dbReference>
<keyword evidence="2" id="KW-0812">Transmembrane</keyword>
<name>A0A1B6I9Y2_9HEMI</name>
<feature type="non-terminal residue" evidence="6">
    <location>
        <position position="101"/>
    </location>
</feature>
<dbReference type="GO" id="GO:0022857">
    <property type="term" value="F:transmembrane transporter activity"/>
    <property type="evidence" value="ECO:0007669"/>
    <property type="project" value="InterPro"/>
</dbReference>
<evidence type="ECO:0000256" key="1">
    <source>
        <dbReference type="ARBA" id="ARBA00004141"/>
    </source>
</evidence>
<protein>
    <recommendedName>
        <fullName evidence="5">Major facilitator superfamily (MFS) profile domain-containing protein</fullName>
    </recommendedName>
</protein>
<sequence length="101" mass="10745">MFGRFADSAVFAVIIVHTSELVPTANRNSAVGAALTTAQLGSVLAPFVVDILGTKDSTWPSTLCGIVTLLSALLMMALPETRGKNLLATVEDLKKSDRRDR</sequence>
<evidence type="ECO:0000259" key="5">
    <source>
        <dbReference type="PROSITE" id="PS50850"/>
    </source>
</evidence>
<dbReference type="PROSITE" id="PS50850">
    <property type="entry name" value="MFS"/>
    <property type="match status" value="1"/>
</dbReference>
<gene>
    <name evidence="6" type="ORF">g.1142</name>
</gene>
<dbReference type="Pfam" id="PF07690">
    <property type="entry name" value="MFS_1"/>
    <property type="match status" value="1"/>
</dbReference>
<evidence type="ECO:0000256" key="4">
    <source>
        <dbReference type="ARBA" id="ARBA00023136"/>
    </source>
</evidence>
<dbReference type="PANTHER" id="PTHR24064">
    <property type="entry name" value="SOLUTE CARRIER FAMILY 22 MEMBER"/>
    <property type="match status" value="1"/>
</dbReference>
<evidence type="ECO:0000256" key="3">
    <source>
        <dbReference type="ARBA" id="ARBA00022989"/>
    </source>
</evidence>
<feature type="domain" description="Major facilitator superfamily (MFS) profile" evidence="5">
    <location>
        <begin position="1"/>
        <end position="83"/>
    </location>
</feature>
<keyword evidence="4" id="KW-0472">Membrane</keyword>
<keyword evidence="3" id="KW-1133">Transmembrane helix</keyword>
<comment type="subcellular location">
    <subcellularLocation>
        <location evidence="1">Membrane</location>
        <topology evidence="1">Multi-pass membrane protein</topology>
    </subcellularLocation>
</comment>
<dbReference type="InterPro" id="IPR011701">
    <property type="entry name" value="MFS"/>
</dbReference>
<reference evidence="6" key="1">
    <citation type="submission" date="2015-11" db="EMBL/GenBank/DDBJ databases">
        <title>De novo transcriptome assembly of four potential Pierce s Disease insect vectors from Arizona vineyards.</title>
        <authorList>
            <person name="Tassone E.E."/>
        </authorList>
    </citation>
    <scope>NUCLEOTIDE SEQUENCE</scope>
</reference>
<dbReference type="InterPro" id="IPR036259">
    <property type="entry name" value="MFS_trans_sf"/>
</dbReference>
<dbReference type="SUPFAM" id="SSF103473">
    <property type="entry name" value="MFS general substrate transporter"/>
    <property type="match status" value="1"/>
</dbReference>
<dbReference type="InterPro" id="IPR020846">
    <property type="entry name" value="MFS_dom"/>
</dbReference>
<dbReference type="GO" id="GO:0016020">
    <property type="term" value="C:membrane"/>
    <property type="evidence" value="ECO:0007669"/>
    <property type="project" value="UniProtKB-SubCell"/>
</dbReference>
<evidence type="ECO:0000313" key="6">
    <source>
        <dbReference type="EMBL" id="JAS83728.1"/>
    </source>
</evidence>
<evidence type="ECO:0000256" key="2">
    <source>
        <dbReference type="ARBA" id="ARBA00022692"/>
    </source>
</evidence>
<organism evidence="6">
    <name type="scientific">Homalodisca liturata</name>
    <dbReference type="NCBI Taxonomy" id="320908"/>
    <lineage>
        <taxon>Eukaryota</taxon>
        <taxon>Metazoa</taxon>
        <taxon>Ecdysozoa</taxon>
        <taxon>Arthropoda</taxon>
        <taxon>Hexapoda</taxon>
        <taxon>Insecta</taxon>
        <taxon>Pterygota</taxon>
        <taxon>Neoptera</taxon>
        <taxon>Paraneoptera</taxon>
        <taxon>Hemiptera</taxon>
        <taxon>Auchenorrhyncha</taxon>
        <taxon>Membracoidea</taxon>
        <taxon>Cicadellidae</taxon>
        <taxon>Cicadellinae</taxon>
        <taxon>Proconiini</taxon>
        <taxon>Homalodisca</taxon>
    </lineage>
</organism>
<dbReference type="AlphaFoldDB" id="A0A1B6I9Y2"/>
<accession>A0A1B6I9Y2</accession>
<proteinExistence type="predicted"/>